<evidence type="ECO:0000313" key="2">
    <source>
        <dbReference type="EMBL" id="KAJ1096834.1"/>
    </source>
</evidence>
<proteinExistence type="predicted"/>
<keyword evidence="3" id="KW-1185">Reference proteome</keyword>
<dbReference type="AlphaFoldDB" id="A0AAV7M118"/>
<name>A0AAV7M118_PLEWA</name>
<evidence type="ECO:0000313" key="3">
    <source>
        <dbReference type="Proteomes" id="UP001066276"/>
    </source>
</evidence>
<sequence length="115" mass="12696">MVGATLFRNNIPGHIEQCPRGAFKHPGVLSRAVNPDIRVKRTEREEDGAFQGAEEEKADNRTEHDSGIPNSSKAEISPSMTIPGKAPPWRDQMDARGTWLTRVLACLLNPSGYWG</sequence>
<feature type="compositionally biased region" description="Basic and acidic residues" evidence="1">
    <location>
        <begin position="54"/>
        <end position="66"/>
    </location>
</feature>
<feature type="region of interest" description="Disordered" evidence="1">
    <location>
        <begin position="34"/>
        <end position="90"/>
    </location>
</feature>
<reference evidence="2" key="1">
    <citation type="journal article" date="2022" name="bioRxiv">
        <title>Sequencing and chromosome-scale assembly of the giantPleurodeles waltlgenome.</title>
        <authorList>
            <person name="Brown T."/>
            <person name="Elewa A."/>
            <person name="Iarovenko S."/>
            <person name="Subramanian E."/>
            <person name="Araus A.J."/>
            <person name="Petzold A."/>
            <person name="Susuki M."/>
            <person name="Suzuki K.-i.T."/>
            <person name="Hayashi T."/>
            <person name="Toyoda A."/>
            <person name="Oliveira C."/>
            <person name="Osipova E."/>
            <person name="Leigh N.D."/>
            <person name="Simon A."/>
            <person name="Yun M.H."/>
        </authorList>
    </citation>
    <scope>NUCLEOTIDE SEQUENCE</scope>
    <source>
        <strain evidence="2">20211129_DDA</strain>
        <tissue evidence="2">Liver</tissue>
    </source>
</reference>
<evidence type="ECO:0000256" key="1">
    <source>
        <dbReference type="SAM" id="MobiDB-lite"/>
    </source>
</evidence>
<gene>
    <name evidence="2" type="ORF">NDU88_001965</name>
</gene>
<dbReference type="EMBL" id="JANPWB010000014">
    <property type="protein sequence ID" value="KAJ1096834.1"/>
    <property type="molecule type" value="Genomic_DNA"/>
</dbReference>
<dbReference type="Proteomes" id="UP001066276">
    <property type="component" value="Chromosome 10"/>
</dbReference>
<comment type="caution">
    <text evidence="2">The sequence shown here is derived from an EMBL/GenBank/DDBJ whole genome shotgun (WGS) entry which is preliminary data.</text>
</comment>
<protein>
    <submittedName>
        <fullName evidence="2">Uncharacterized protein</fullName>
    </submittedName>
</protein>
<accession>A0AAV7M118</accession>
<organism evidence="2 3">
    <name type="scientific">Pleurodeles waltl</name>
    <name type="common">Iberian ribbed newt</name>
    <dbReference type="NCBI Taxonomy" id="8319"/>
    <lineage>
        <taxon>Eukaryota</taxon>
        <taxon>Metazoa</taxon>
        <taxon>Chordata</taxon>
        <taxon>Craniata</taxon>
        <taxon>Vertebrata</taxon>
        <taxon>Euteleostomi</taxon>
        <taxon>Amphibia</taxon>
        <taxon>Batrachia</taxon>
        <taxon>Caudata</taxon>
        <taxon>Salamandroidea</taxon>
        <taxon>Salamandridae</taxon>
        <taxon>Pleurodelinae</taxon>
        <taxon>Pleurodeles</taxon>
    </lineage>
</organism>
<feature type="compositionally biased region" description="Polar residues" evidence="1">
    <location>
        <begin position="68"/>
        <end position="80"/>
    </location>
</feature>